<evidence type="ECO:0000256" key="1">
    <source>
        <dbReference type="ARBA" id="ARBA00006987"/>
    </source>
</evidence>
<evidence type="ECO:0000313" key="3">
    <source>
        <dbReference type="EMBL" id="URF07707.1"/>
    </source>
</evidence>
<protein>
    <submittedName>
        <fullName evidence="3">Tripartite tricarboxylate transporter substrate binding protein</fullName>
    </submittedName>
</protein>
<sequence>MFRSAPIRSRLPSRLPSRPTLPACALVAALLAAPLLTSAPAAQAADAWPSQPVRLVVPFPPAGGTDVLSRLVFNKVGAATHWTVVVENRAGAGGNIGLDTVAKARADGYTVGMGQTANLAINPSLYPKMPYDAVRDFTPVVLVSAQPVVVIVRQDAPFKTLADLVAAGKAKQLSMASAGTGTVGHLTGEMFQRRAGIKALHVPYKGASPALTDLMGGQTDFYFATPPIALPMLKAGKLRALAVTSAKRLPLLPNVPTVAEQGYAGFQAEDWKALVAPAGTPAEVVQRLNAEVNKALKDPDTVARLREEGSEPRGGSPADLASVIKAENTRWGTIVRESGAKAE</sequence>
<reference evidence="3" key="1">
    <citation type="journal article" date="2022" name="Microbiol. Resour. Announc.">
        <title>Genome Sequence of Cupriavidus campinensis Strain G5, a Member of a Bacterial Consortium Capable of Polyethylene Degradation.</title>
        <authorList>
            <person name="Schneider B."/>
            <person name="Pfeiffer F."/>
            <person name="Dyall-Smith M."/>
            <person name="Kunte H.J."/>
        </authorList>
    </citation>
    <scope>NUCLEOTIDE SEQUENCE</scope>
    <source>
        <strain evidence="3">G5</strain>
    </source>
</reference>
<reference evidence="3" key="2">
    <citation type="submission" date="2022-05" db="EMBL/GenBank/DDBJ databases">
        <authorList>
            <person name="Kunte H.-J."/>
        </authorList>
    </citation>
    <scope>NUCLEOTIDE SEQUENCE</scope>
    <source>
        <strain evidence="3">G5</strain>
    </source>
</reference>
<proteinExistence type="inferred from homology"/>
<dbReference type="PANTHER" id="PTHR42928">
    <property type="entry name" value="TRICARBOXYLATE-BINDING PROTEIN"/>
    <property type="match status" value="1"/>
</dbReference>
<dbReference type="PIRSF" id="PIRSF017082">
    <property type="entry name" value="YflP"/>
    <property type="match status" value="1"/>
</dbReference>
<dbReference type="RefSeq" id="WP_250025865.1">
    <property type="nucleotide sequence ID" value="NZ_CP097331.1"/>
</dbReference>
<feature type="chain" id="PRO_5042071461" evidence="2">
    <location>
        <begin position="45"/>
        <end position="343"/>
    </location>
</feature>
<dbReference type="EMBL" id="CP097331">
    <property type="protein sequence ID" value="URF07707.1"/>
    <property type="molecule type" value="Genomic_DNA"/>
</dbReference>
<name>A0AAE9L439_9BURK</name>
<dbReference type="CDD" id="cd13578">
    <property type="entry name" value="PBP2_Bug27"/>
    <property type="match status" value="1"/>
</dbReference>
<feature type="signal peptide" evidence="2">
    <location>
        <begin position="1"/>
        <end position="44"/>
    </location>
</feature>
<organism evidence="3 4">
    <name type="scientific">Cupriavidus campinensis</name>
    <dbReference type="NCBI Taxonomy" id="151783"/>
    <lineage>
        <taxon>Bacteria</taxon>
        <taxon>Pseudomonadati</taxon>
        <taxon>Pseudomonadota</taxon>
        <taxon>Betaproteobacteria</taxon>
        <taxon>Burkholderiales</taxon>
        <taxon>Burkholderiaceae</taxon>
        <taxon>Cupriavidus</taxon>
    </lineage>
</organism>
<evidence type="ECO:0000313" key="4">
    <source>
        <dbReference type="Proteomes" id="UP001056132"/>
    </source>
</evidence>
<dbReference type="AlphaFoldDB" id="A0AAE9L439"/>
<dbReference type="InterPro" id="IPR005064">
    <property type="entry name" value="BUG"/>
</dbReference>
<evidence type="ECO:0000256" key="2">
    <source>
        <dbReference type="SAM" id="SignalP"/>
    </source>
</evidence>
<dbReference type="SUPFAM" id="SSF53850">
    <property type="entry name" value="Periplasmic binding protein-like II"/>
    <property type="match status" value="1"/>
</dbReference>
<dbReference type="KEGG" id="ccam:M5D45_21240"/>
<keyword evidence="2" id="KW-0732">Signal</keyword>
<dbReference type="Gene3D" id="3.40.190.10">
    <property type="entry name" value="Periplasmic binding protein-like II"/>
    <property type="match status" value="1"/>
</dbReference>
<accession>A0AAE9L439</accession>
<dbReference type="PANTHER" id="PTHR42928:SF5">
    <property type="entry name" value="BLR1237 PROTEIN"/>
    <property type="match status" value="1"/>
</dbReference>
<dbReference type="InterPro" id="IPR042100">
    <property type="entry name" value="Bug_dom1"/>
</dbReference>
<dbReference type="Gene3D" id="3.40.190.150">
    <property type="entry name" value="Bordetella uptake gene, domain 1"/>
    <property type="match status" value="1"/>
</dbReference>
<dbReference type="Pfam" id="PF03401">
    <property type="entry name" value="TctC"/>
    <property type="match status" value="1"/>
</dbReference>
<gene>
    <name evidence="3" type="ORF">M5D45_21240</name>
</gene>
<dbReference type="Proteomes" id="UP001056132">
    <property type="component" value="Chromosome 2"/>
</dbReference>
<comment type="similarity">
    <text evidence="1">Belongs to the UPF0065 (bug) family.</text>
</comment>